<dbReference type="EMBL" id="JAOVZO020000014">
    <property type="protein sequence ID" value="MDC8012679.1"/>
    <property type="molecule type" value="Genomic_DNA"/>
</dbReference>
<accession>A0A9X3YJG7</accession>
<dbReference type="GO" id="GO:0003723">
    <property type="term" value="F:RNA binding"/>
    <property type="evidence" value="ECO:0007669"/>
    <property type="project" value="InterPro"/>
</dbReference>
<keyword evidence="3" id="KW-1185">Reference proteome</keyword>
<sequence length="71" mass="7727">MAKPKPTARNPIRKRLHVGTTIYPATATRYRESGPVPYIRLCGHWLATAGFSPADALDVVATPGKLVITRV</sequence>
<proteinExistence type="predicted"/>
<dbReference type="AlphaFoldDB" id="A0A9X3YJG7"/>
<dbReference type="GO" id="GO:0005737">
    <property type="term" value="C:cytoplasm"/>
    <property type="evidence" value="ECO:0007669"/>
    <property type="project" value="InterPro"/>
</dbReference>
<gene>
    <name evidence="2" type="ORF">OD750_008975</name>
</gene>
<reference evidence="2" key="1">
    <citation type="submission" date="2023-02" db="EMBL/GenBank/DDBJ databases">
        <title>Tahibacter soli sp. nov. isolated from soil.</title>
        <authorList>
            <person name="Baek J.H."/>
            <person name="Lee J.K."/>
            <person name="Choi D.G."/>
            <person name="Jeon C.O."/>
        </authorList>
    </citation>
    <scope>NUCLEOTIDE SEQUENCE</scope>
    <source>
        <strain evidence="2">BL</strain>
    </source>
</reference>
<dbReference type="GO" id="GO:0016788">
    <property type="term" value="F:hydrolase activity, acting on ester bonds"/>
    <property type="evidence" value="ECO:0007669"/>
    <property type="project" value="InterPro"/>
</dbReference>
<name>A0A9X3YJG7_9GAMM</name>
<feature type="domain" description="Toxin SymE-like" evidence="1">
    <location>
        <begin position="16"/>
        <end position="69"/>
    </location>
</feature>
<dbReference type="Pfam" id="PF08845">
    <property type="entry name" value="SymE_toxin"/>
    <property type="match status" value="1"/>
</dbReference>
<dbReference type="GO" id="GO:0016070">
    <property type="term" value="P:RNA metabolic process"/>
    <property type="evidence" value="ECO:0007669"/>
    <property type="project" value="InterPro"/>
</dbReference>
<organism evidence="2 3">
    <name type="scientific">Tahibacter soli</name>
    <dbReference type="NCBI Taxonomy" id="2983605"/>
    <lineage>
        <taxon>Bacteria</taxon>
        <taxon>Pseudomonadati</taxon>
        <taxon>Pseudomonadota</taxon>
        <taxon>Gammaproteobacteria</taxon>
        <taxon>Lysobacterales</taxon>
        <taxon>Rhodanobacteraceae</taxon>
        <taxon>Tahibacter</taxon>
    </lineage>
</organism>
<protein>
    <submittedName>
        <fullName evidence="2">Type I toxin-antitoxin system SymE family toxin</fullName>
    </submittedName>
</protein>
<evidence type="ECO:0000313" key="3">
    <source>
        <dbReference type="Proteomes" id="UP001139971"/>
    </source>
</evidence>
<dbReference type="InterPro" id="IPR014944">
    <property type="entry name" value="Toxin_SymE-like"/>
</dbReference>
<comment type="caution">
    <text evidence="2">The sequence shown here is derived from an EMBL/GenBank/DDBJ whole genome shotgun (WGS) entry which is preliminary data.</text>
</comment>
<dbReference type="Proteomes" id="UP001139971">
    <property type="component" value="Unassembled WGS sequence"/>
</dbReference>
<dbReference type="RefSeq" id="WP_263544988.1">
    <property type="nucleotide sequence ID" value="NZ_JAOVZO020000014.1"/>
</dbReference>
<evidence type="ECO:0000259" key="1">
    <source>
        <dbReference type="Pfam" id="PF08845"/>
    </source>
</evidence>
<evidence type="ECO:0000313" key="2">
    <source>
        <dbReference type="EMBL" id="MDC8012679.1"/>
    </source>
</evidence>